<evidence type="ECO:0000313" key="2">
    <source>
        <dbReference type="Proteomes" id="UP001060085"/>
    </source>
</evidence>
<sequence>MNFFKSILSDDPDPSSPRKSHDSEPNYPTNNPSHEIREETGANVSDNQSSHENPNPNSSSTGGGGGGWIFGGLVKTFATRSESMLEVYKRDLQEFGSGLRKETEIIREAASRAVKELPASIEVGASVAQGSLESVTHAFDGVLKSTAEIISQGKESLLASSDVESETPDATSRVSNSGRYSRFDAQLSVLQNDANTYCEEPDDSEEYKKWKSGFALEEKSEEVVNLIGENGVLEGVYKGLVPNVVDSDTFWFRYFYRVHKLKQQENMRANLVKRAISVDDEEELSWDVDDDDYSDQDQNGKSKGDNIEKKALDVPNPSPVERKESTNEEIQNVGSGGTIDMKGEEDIVESSNEKAAISEETSSGLKNEDKVVKVAENVSSSEGGNGKGVDHGESGKDSDVSVISSQPSAHEEEDLGWDEIEDLGSDDDKKDNPITRGGSSNSSDLRKRLSAAEEDEDLSWDIEDDDEPVKS</sequence>
<comment type="caution">
    <text evidence="1">The sequence shown here is derived from an EMBL/GenBank/DDBJ whole genome shotgun (WGS) entry which is preliminary data.</text>
</comment>
<reference evidence="2" key="1">
    <citation type="journal article" date="2023" name="Nat. Plants">
        <title>Single-cell RNA sequencing provides a high-resolution roadmap for understanding the multicellular compartmentation of specialized metabolism.</title>
        <authorList>
            <person name="Sun S."/>
            <person name="Shen X."/>
            <person name="Li Y."/>
            <person name="Li Y."/>
            <person name="Wang S."/>
            <person name="Li R."/>
            <person name="Zhang H."/>
            <person name="Shen G."/>
            <person name="Guo B."/>
            <person name="Wei J."/>
            <person name="Xu J."/>
            <person name="St-Pierre B."/>
            <person name="Chen S."/>
            <person name="Sun C."/>
        </authorList>
    </citation>
    <scope>NUCLEOTIDE SEQUENCE [LARGE SCALE GENOMIC DNA]</scope>
</reference>
<accession>A0ACC0C653</accession>
<dbReference type="Proteomes" id="UP001060085">
    <property type="component" value="Linkage Group LG01"/>
</dbReference>
<organism evidence="1 2">
    <name type="scientific">Catharanthus roseus</name>
    <name type="common">Madagascar periwinkle</name>
    <name type="synonym">Vinca rosea</name>
    <dbReference type="NCBI Taxonomy" id="4058"/>
    <lineage>
        <taxon>Eukaryota</taxon>
        <taxon>Viridiplantae</taxon>
        <taxon>Streptophyta</taxon>
        <taxon>Embryophyta</taxon>
        <taxon>Tracheophyta</taxon>
        <taxon>Spermatophyta</taxon>
        <taxon>Magnoliopsida</taxon>
        <taxon>eudicotyledons</taxon>
        <taxon>Gunneridae</taxon>
        <taxon>Pentapetalae</taxon>
        <taxon>asterids</taxon>
        <taxon>lamiids</taxon>
        <taxon>Gentianales</taxon>
        <taxon>Apocynaceae</taxon>
        <taxon>Rauvolfioideae</taxon>
        <taxon>Vinceae</taxon>
        <taxon>Catharanthinae</taxon>
        <taxon>Catharanthus</taxon>
    </lineage>
</organism>
<keyword evidence="2" id="KW-1185">Reference proteome</keyword>
<evidence type="ECO:0000313" key="1">
    <source>
        <dbReference type="EMBL" id="KAI5680337.1"/>
    </source>
</evidence>
<protein>
    <submittedName>
        <fullName evidence="1">Uncharacterized protein</fullName>
    </submittedName>
</protein>
<name>A0ACC0C653_CATRO</name>
<gene>
    <name evidence="1" type="ORF">M9H77_01564</name>
</gene>
<proteinExistence type="predicted"/>
<dbReference type="EMBL" id="CM044701">
    <property type="protein sequence ID" value="KAI5680337.1"/>
    <property type="molecule type" value="Genomic_DNA"/>
</dbReference>